<dbReference type="EMBL" id="CP002605">
    <property type="protein sequence ID" value="AEE70641.1"/>
    <property type="molecule type" value="Genomic_DNA"/>
</dbReference>
<dbReference type="AlphaFoldDB" id="F4D6L6"/>
<dbReference type="KEGG" id="hpx:HMPREF0462_1037"/>
<evidence type="ECO:0000313" key="2">
    <source>
        <dbReference type="EMBL" id="AEE70641.1"/>
    </source>
</evidence>
<dbReference type="Proteomes" id="UP000008459">
    <property type="component" value="Chromosome"/>
</dbReference>
<accession>F4D6L6</accession>
<dbReference type="PATRIC" id="fig|585538.3.peg.1060"/>
<feature type="transmembrane region" description="Helical" evidence="1">
    <location>
        <begin position="16"/>
        <end position="35"/>
    </location>
</feature>
<keyword evidence="1" id="KW-0812">Transmembrane</keyword>
<organism evidence="2 3">
    <name type="scientific">Helicobacter pylori 83</name>
    <dbReference type="NCBI Taxonomy" id="585538"/>
    <lineage>
        <taxon>Bacteria</taxon>
        <taxon>Pseudomonadati</taxon>
        <taxon>Campylobacterota</taxon>
        <taxon>Epsilonproteobacteria</taxon>
        <taxon>Campylobacterales</taxon>
        <taxon>Helicobacteraceae</taxon>
        <taxon>Helicobacter</taxon>
    </lineage>
</organism>
<name>F4D6L6_HELPX</name>
<proteinExistence type="predicted"/>
<dbReference type="HOGENOM" id="CLU_3136466_0_0_7"/>
<evidence type="ECO:0000256" key="1">
    <source>
        <dbReference type="SAM" id="Phobius"/>
    </source>
</evidence>
<reference evidence="2 3" key="1">
    <citation type="submission" date="2011-03" db="EMBL/GenBank/DDBJ databases">
        <authorList>
            <person name="Muzny D."/>
            <person name="Qin X."/>
            <person name="Deng J."/>
            <person name="Jiang H."/>
            <person name="Liu Y."/>
            <person name="Qu J."/>
            <person name="Song X.-Z."/>
            <person name="Zhang L."/>
            <person name="Thornton R."/>
            <person name="Coyle M."/>
            <person name="Francisco L."/>
            <person name="Jackson L."/>
            <person name="Javaid M."/>
            <person name="Korchina V."/>
            <person name="Kovar C."/>
            <person name="Mata R."/>
            <person name="Mathew T."/>
            <person name="Ngo R."/>
            <person name="Nguyen L."/>
            <person name="Nguyen N."/>
            <person name="Okwuonu G."/>
            <person name="Ongeri F."/>
            <person name="Pham C."/>
            <person name="Simmons D."/>
            <person name="Wilczek-Boney K."/>
            <person name="Hale W."/>
            <person name="Jakkamsetti A."/>
            <person name="Pham P."/>
            <person name="Ruth R."/>
            <person name="San Lucas F."/>
            <person name="Warren J."/>
            <person name="Zhang J."/>
            <person name="Zhao Z."/>
            <person name="Zhou C."/>
            <person name="Zhu D."/>
            <person name="Lee S."/>
            <person name="Bess C."/>
            <person name="Blankenburg K."/>
            <person name="Forbes L."/>
            <person name="Fu Q."/>
            <person name="Gubbala S."/>
            <person name="Hirani K."/>
            <person name="Jayaseelan J.C."/>
            <person name="Lara F."/>
            <person name="Munidasa M."/>
            <person name="Palculict T."/>
            <person name="Patil S."/>
            <person name="Pu L.-L."/>
            <person name="Saada N."/>
            <person name="Tang L."/>
            <person name="Weissenberger G."/>
            <person name="Zhu Y."/>
            <person name="Hemphill L."/>
            <person name="Shang Y."/>
            <person name="Youmans B."/>
            <person name="Ayvaz T."/>
            <person name="Ross M."/>
            <person name="Santibanez J."/>
            <person name="Aqrawi P."/>
            <person name="Gross S."/>
            <person name="Joshi V."/>
            <person name="Fowler G."/>
            <person name="Nazareth L."/>
            <person name="Reid J."/>
            <person name="Worley K."/>
            <person name="Petrosino J."/>
            <person name="Highlander S."/>
            <person name="Gibbs R."/>
            <person name="Gibbs R."/>
        </authorList>
    </citation>
    <scope>NUCLEOTIDE SEQUENCE [LARGE SCALE GENOMIC DNA]</scope>
    <source>
        <strain evidence="2 3">83</strain>
    </source>
</reference>
<gene>
    <name evidence="2" type="ORF">HMPREF0462_1037</name>
</gene>
<keyword evidence="1" id="KW-1133">Transmembrane helix</keyword>
<protein>
    <submittedName>
        <fullName evidence="2">Uncharacterized protein</fullName>
    </submittedName>
</protein>
<sequence length="49" mass="6107">MFFSLAFLSYFSMFSVWFKCCWFVLGVYGFISCFYHKRKHSKNFWQKLL</sequence>
<evidence type="ECO:0000313" key="3">
    <source>
        <dbReference type="Proteomes" id="UP000008459"/>
    </source>
</evidence>
<keyword evidence="1" id="KW-0472">Membrane</keyword>